<dbReference type="InterPro" id="IPR000850">
    <property type="entry name" value="Adenylat/UMP-CMP_kin"/>
</dbReference>
<dbReference type="GO" id="GO:0005524">
    <property type="term" value="F:ATP binding"/>
    <property type="evidence" value="ECO:0007669"/>
    <property type="project" value="InterPro"/>
</dbReference>
<dbReference type="Pfam" id="PF00406">
    <property type="entry name" value="ADK"/>
    <property type="match status" value="1"/>
</dbReference>
<name>A0A6U2DF72_HEMAN</name>
<accession>A0A6U2DF72</accession>
<keyword evidence="1 4" id="KW-0808">Transferase</keyword>
<evidence type="ECO:0000256" key="2">
    <source>
        <dbReference type="ARBA" id="ARBA00022741"/>
    </source>
</evidence>
<evidence type="ECO:0000313" key="7">
    <source>
        <dbReference type="EMBL" id="CAD8983841.1"/>
    </source>
</evidence>
<dbReference type="AlphaFoldDB" id="A0A6U2DF72"/>
<keyword evidence="2" id="KW-0547">Nucleotide-binding</keyword>
<evidence type="ECO:0000256" key="5">
    <source>
        <dbReference type="SAM" id="MobiDB-lite"/>
    </source>
</evidence>
<evidence type="ECO:0000313" key="6">
    <source>
        <dbReference type="EMBL" id="CAD8740852.1"/>
    </source>
</evidence>
<sequence length="288" mass="31778">MGCGQAKPIEPIPDPEEEARKALEAQEKEKAAKEAQEEAERKLKEEEAKAEADKKAKEAEAKRKADEEARLAEERRNRPVMCAITGPPGSIKGKLCELIVAEVGCKHVSVGEATRHAVQNDTPAGRRVQEAKKEGQAVTDELSTQVVVELVTTDALKKSGWILDGLPRNTEQAAAMGDAGVDMAKLVVVDISDDDLVKRAVGRRMDLETHTLYHLEGLGFPKPPDDAAVMARLTQRKDDTSERVLARLDQYRETNQDVSPSFREVLRVDGTKEPSELTEEIKLFLRPP</sequence>
<evidence type="ECO:0008006" key="8">
    <source>
        <dbReference type="Google" id="ProtNLM"/>
    </source>
</evidence>
<dbReference type="EMBL" id="HBFX01057942">
    <property type="protein sequence ID" value="CAD8983841.1"/>
    <property type="molecule type" value="Transcribed_RNA"/>
</dbReference>
<dbReference type="PRINTS" id="PR00094">
    <property type="entry name" value="ADENYLTKNASE"/>
</dbReference>
<gene>
    <name evidence="7" type="ORF">HAND00432_LOCUS34853</name>
    <name evidence="6" type="ORF">HAND1043_LOCUS7344</name>
</gene>
<dbReference type="EMBL" id="HBFK01012258">
    <property type="protein sequence ID" value="CAD8740852.1"/>
    <property type="molecule type" value="Transcribed_RNA"/>
</dbReference>
<dbReference type="Gene3D" id="3.40.50.300">
    <property type="entry name" value="P-loop containing nucleotide triphosphate hydrolases"/>
    <property type="match status" value="1"/>
</dbReference>
<keyword evidence="3 4" id="KW-0418">Kinase</keyword>
<dbReference type="CDD" id="cd01428">
    <property type="entry name" value="ADK"/>
    <property type="match status" value="1"/>
</dbReference>
<proteinExistence type="inferred from homology"/>
<evidence type="ECO:0000256" key="3">
    <source>
        <dbReference type="ARBA" id="ARBA00022777"/>
    </source>
</evidence>
<dbReference type="SUPFAM" id="SSF52540">
    <property type="entry name" value="P-loop containing nucleoside triphosphate hydrolases"/>
    <property type="match status" value="1"/>
</dbReference>
<feature type="region of interest" description="Disordered" evidence="5">
    <location>
        <begin position="1"/>
        <end position="72"/>
    </location>
</feature>
<evidence type="ECO:0000256" key="4">
    <source>
        <dbReference type="RuleBase" id="RU003330"/>
    </source>
</evidence>
<dbReference type="InterPro" id="IPR027417">
    <property type="entry name" value="P-loop_NTPase"/>
</dbReference>
<comment type="similarity">
    <text evidence="4">Belongs to the adenylate kinase family.</text>
</comment>
<dbReference type="PANTHER" id="PTHR23359">
    <property type="entry name" value="NUCLEOTIDE KINASE"/>
    <property type="match status" value="1"/>
</dbReference>
<dbReference type="GO" id="GO:0019205">
    <property type="term" value="F:nucleobase-containing compound kinase activity"/>
    <property type="evidence" value="ECO:0007669"/>
    <property type="project" value="InterPro"/>
</dbReference>
<reference evidence="6" key="1">
    <citation type="submission" date="2021-01" db="EMBL/GenBank/DDBJ databases">
        <authorList>
            <person name="Corre E."/>
            <person name="Pelletier E."/>
            <person name="Niang G."/>
            <person name="Scheremetjew M."/>
            <person name="Finn R."/>
            <person name="Kale V."/>
            <person name="Holt S."/>
            <person name="Cochrane G."/>
            <person name="Meng A."/>
            <person name="Brown T."/>
            <person name="Cohen L."/>
        </authorList>
    </citation>
    <scope>NUCLEOTIDE SEQUENCE</scope>
    <source>
        <strain evidence="6">CCMP441</strain>
        <strain evidence="7">CCMP644</strain>
    </source>
</reference>
<dbReference type="HAMAP" id="MF_00235">
    <property type="entry name" value="Adenylate_kinase_Adk"/>
    <property type="match status" value="1"/>
</dbReference>
<protein>
    <recommendedName>
        <fullName evidence="8">Adenylate kinase active site lid domain-containing protein</fullName>
    </recommendedName>
</protein>
<evidence type="ECO:0000256" key="1">
    <source>
        <dbReference type="ARBA" id="ARBA00022679"/>
    </source>
</evidence>
<dbReference type="GO" id="GO:0006139">
    <property type="term" value="P:nucleobase-containing compound metabolic process"/>
    <property type="evidence" value="ECO:0007669"/>
    <property type="project" value="InterPro"/>
</dbReference>
<organism evidence="6">
    <name type="scientific">Hemiselmis andersenii</name>
    <name type="common">Cryptophyte alga</name>
    <dbReference type="NCBI Taxonomy" id="464988"/>
    <lineage>
        <taxon>Eukaryota</taxon>
        <taxon>Cryptophyceae</taxon>
        <taxon>Cryptomonadales</taxon>
        <taxon>Hemiselmidaceae</taxon>
        <taxon>Hemiselmis</taxon>
    </lineage>
</organism>
<feature type="compositionally biased region" description="Basic and acidic residues" evidence="5">
    <location>
        <begin position="18"/>
        <end position="72"/>
    </location>
</feature>